<dbReference type="Gene3D" id="3.90.226.10">
    <property type="entry name" value="2-enoyl-CoA Hydratase, Chain A, domain 1"/>
    <property type="match status" value="1"/>
</dbReference>
<gene>
    <name evidence="11" type="primary">Dsim\GD10202</name>
    <name evidence="11" type="ORF">Dsim_GD10202</name>
</gene>
<evidence type="ECO:0000259" key="9">
    <source>
        <dbReference type="PROSITE" id="PS50975"/>
    </source>
</evidence>
<dbReference type="PhylomeDB" id="B4QF82"/>
<dbReference type="SMR" id="B4QF82"/>
<keyword evidence="5" id="KW-0092">Biotin</keyword>
<dbReference type="PANTHER" id="PTHR45728">
    <property type="entry name" value="ACETYL-COA CARBOXYLASE, ISOFORM A"/>
    <property type="match status" value="1"/>
</dbReference>
<dbReference type="GO" id="GO:0003989">
    <property type="term" value="F:acetyl-CoA carboxylase activity"/>
    <property type="evidence" value="ECO:0007669"/>
    <property type="project" value="InterPro"/>
</dbReference>
<evidence type="ECO:0000256" key="1">
    <source>
        <dbReference type="ARBA" id="ARBA00001953"/>
    </source>
</evidence>
<comment type="cofactor">
    <cofactor evidence="1">
        <name>biotin</name>
        <dbReference type="ChEBI" id="CHEBI:57586"/>
    </cofactor>
</comment>
<dbReference type="PROSITE" id="PS50975">
    <property type="entry name" value="ATP_GRASP"/>
    <property type="match status" value="2"/>
</dbReference>
<dbReference type="GO" id="GO:0046872">
    <property type="term" value="F:metal ion binding"/>
    <property type="evidence" value="ECO:0007669"/>
    <property type="project" value="InterPro"/>
</dbReference>
<dbReference type="Pfam" id="PF00289">
    <property type="entry name" value="Biotin_carb_N"/>
    <property type="match status" value="1"/>
</dbReference>
<keyword evidence="8" id="KW-0732">Signal</keyword>
<dbReference type="Gene3D" id="3.30.470.20">
    <property type="entry name" value="ATP-grasp fold, B domain"/>
    <property type="match status" value="2"/>
</dbReference>
<dbReference type="PROSITE" id="PS50979">
    <property type="entry name" value="BC"/>
    <property type="match status" value="1"/>
</dbReference>
<evidence type="ECO:0000256" key="7">
    <source>
        <dbReference type="SAM" id="MobiDB-lite"/>
    </source>
</evidence>
<evidence type="ECO:0000313" key="11">
    <source>
        <dbReference type="EMBL" id="EDX06111.1"/>
    </source>
</evidence>
<feature type="region of interest" description="Disordered" evidence="7">
    <location>
        <begin position="191"/>
        <end position="234"/>
    </location>
</feature>
<reference evidence="11 12" key="1">
    <citation type="journal article" date="2007" name="Nature">
        <title>Evolution of genes and genomes on the Drosophila phylogeny.</title>
        <authorList>
            <consortium name="Drosophila 12 Genomes Consortium"/>
            <person name="Clark A.G."/>
            <person name="Eisen M.B."/>
            <person name="Smith D.R."/>
            <person name="Bergman C.M."/>
            <person name="Oliver B."/>
            <person name="Markow T.A."/>
            <person name="Kaufman T.C."/>
            <person name="Kellis M."/>
            <person name="Gelbart W."/>
            <person name="Iyer V.N."/>
            <person name="Pollard D.A."/>
            <person name="Sackton T.B."/>
            <person name="Larracuente A.M."/>
            <person name="Singh N.D."/>
            <person name="Abad J.P."/>
            <person name="Abt D.N."/>
            <person name="Adryan B."/>
            <person name="Aguade M."/>
            <person name="Akashi H."/>
            <person name="Anderson W.W."/>
            <person name="Aquadro C.F."/>
            <person name="Ardell D.H."/>
            <person name="Arguello R."/>
            <person name="Artieri C.G."/>
            <person name="Barbash D.A."/>
            <person name="Barker D."/>
            <person name="Barsanti P."/>
            <person name="Batterham P."/>
            <person name="Batzoglou S."/>
            <person name="Begun D."/>
            <person name="Bhutkar A."/>
            <person name="Blanco E."/>
            <person name="Bosak S.A."/>
            <person name="Bradley R.K."/>
            <person name="Brand A.D."/>
            <person name="Brent M.R."/>
            <person name="Brooks A.N."/>
            <person name="Brown R.H."/>
            <person name="Butlin R.K."/>
            <person name="Caggese C."/>
            <person name="Calvi B.R."/>
            <person name="Bernardo de Carvalho A."/>
            <person name="Caspi A."/>
            <person name="Castrezana S."/>
            <person name="Celniker S.E."/>
            <person name="Chang J.L."/>
            <person name="Chapple C."/>
            <person name="Chatterji S."/>
            <person name="Chinwalla A."/>
            <person name="Civetta A."/>
            <person name="Clifton S.W."/>
            <person name="Comeron J.M."/>
            <person name="Costello J.C."/>
            <person name="Coyne J.A."/>
            <person name="Daub J."/>
            <person name="David R.G."/>
            <person name="Delcher A.L."/>
            <person name="Delehaunty K."/>
            <person name="Do C.B."/>
            <person name="Ebling H."/>
            <person name="Edwards K."/>
            <person name="Eickbush T."/>
            <person name="Evans J.D."/>
            <person name="Filipski A."/>
            <person name="Findeiss S."/>
            <person name="Freyhult E."/>
            <person name="Fulton L."/>
            <person name="Fulton R."/>
            <person name="Garcia A.C."/>
            <person name="Gardiner A."/>
            <person name="Garfield D.A."/>
            <person name="Garvin B.E."/>
            <person name="Gibson G."/>
            <person name="Gilbert D."/>
            <person name="Gnerre S."/>
            <person name="Godfrey J."/>
            <person name="Good R."/>
            <person name="Gotea V."/>
            <person name="Gravely B."/>
            <person name="Greenberg A.J."/>
            <person name="Griffiths-Jones S."/>
            <person name="Gross S."/>
            <person name="Guigo R."/>
            <person name="Gustafson E.A."/>
            <person name="Haerty W."/>
            <person name="Hahn M.W."/>
            <person name="Halligan D.L."/>
            <person name="Halpern A.L."/>
            <person name="Halter G.M."/>
            <person name="Han M.V."/>
            <person name="Heger A."/>
            <person name="Hillier L."/>
            <person name="Hinrichs A.S."/>
            <person name="Holmes I."/>
            <person name="Hoskins R.A."/>
            <person name="Hubisz M.J."/>
            <person name="Hultmark D."/>
            <person name="Huntley M.A."/>
            <person name="Jaffe D.B."/>
            <person name="Jagadeeshan S."/>
            <person name="Jeck W.R."/>
            <person name="Johnson J."/>
            <person name="Jones C.D."/>
            <person name="Jordan W.C."/>
            <person name="Karpen G.H."/>
            <person name="Kataoka E."/>
            <person name="Keightley P.D."/>
            <person name="Kheradpour P."/>
            <person name="Kirkness E.F."/>
            <person name="Koerich L.B."/>
            <person name="Kristiansen K."/>
            <person name="Kudrna D."/>
            <person name="Kulathinal R.J."/>
            <person name="Kumar S."/>
            <person name="Kwok R."/>
            <person name="Lander E."/>
            <person name="Langley C.H."/>
            <person name="Lapoint R."/>
            <person name="Lazzaro B.P."/>
            <person name="Lee S.J."/>
            <person name="Levesque L."/>
            <person name="Li R."/>
            <person name="Lin C.F."/>
            <person name="Lin M.F."/>
            <person name="Lindblad-Toh K."/>
            <person name="Llopart A."/>
            <person name="Long M."/>
            <person name="Low L."/>
            <person name="Lozovsky E."/>
            <person name="Lu J."/>
            <person name="Luo M."/>
            <person name="Machado C.A."/>
            <person name="Makalowski W."/>
            <person name="Marzo M."/>
            <person name="Matsuda M."/>
            <person name="Matzkin L."/>
            <person name="McAllister B."/>
            <person name="McBride C.S."/>
            <person name="McKernan B."/>
            <person name="McKernan K."/>
            <person name="Mendez-Lago M."/>
            <person name="Minx P."/>
            <person name="Mollenhauer M.U."/>
            <person name="Montooth K."/>
            <person name="Mount S.M."/>
            <person name="Mu X."/>
            <person name="Myers E."/>
            <person name="Negre B."/>
            <person name="Newfeld S."/>
            <person name="Nielsen R."/>
            <person name="Noor M.A."/>
            <person name="O'Grady P."/>
            <person name="Pachter L."/>
            <person name="Papaceit M."/>
            <person name="Parisi M.J."/>
            <person name="Parisi M."/>
            <person name="Parts L."/>
            <person name="Pedersen J.S."/>
            <person name="Pesole G."/>
            <person name="Phillippy A.M."/>
            <person name="Ponting C.P."/>
            <person name="Pop M."/>
            <person name="Porcelli D."/>
            <person name="Powell J.R."/>
            <person name="Prohaska S."/>
            <person name="Pruitt K."/>
            <person name="Puig M."/>
            <person name="Quesneville H."/>
            <person name="Ram K.R."/>
            <person name="Rand D."/>
            <person name="Rasmussen M.D."/>
            <person name="Reed L.K."/>
            <person name="Reenan R."/>
            <person name="Reily A."/>
            <person name="Remington K.A."/>
            <person name="Rieger T.T."/>
            <person name="Ritchie M.G."/>
            <person name="Robin C."/>
            <person name="Rogers Y.H."/>
            <person name="Rohde C."/>
            <person name="Rozas J."/>
            <person name="Rubenfield M.J."/>
            <person name="Ruiz A."/>
            <person name="Russo S."/>
            <person name="Salzberg S.L."/>
            <person name="Sanchez-Gracia A."/>
            <person name="Saranga D.J."/>
            <person name="Sato H."/>
            <person name="Schaeffer S.W."/>
            <person name="Schatz M.C."/>
            <person name="Schlenke T."/>
            <person name="Schwartz R."/>
            <person name="Segarra C."/>
            <person name="Singh R.S."/>
            <person name="Sirot L."/>
            <person name="Sirota M."/>
            <person name="Sisneros N.B."/>
            <person name="Smith C.D."/>
            <person name="Smith T.F."/>
            <person name="Spieth J."/>
            <person name="Stage D.E."/>
            <person name="Stark A."/>
            <person name="Stephan W."/>
            <person name="Strausberg R.L."/>
            <person name="Strempel S."/>
            <person name="Sturgill D."/>
            <person name="Sutton G."/>
            <person name="Sutton G.G."/>
            <person name="Tao W."/>
            <person name="Teichmann S."/>
            <person name="Tobari Y.N."/>
            <person name="Tomimura Y."/>
            <person name="Tsolas J.M."/>
            <person name="Valente V.L."/>
            <person name="Venter E."/>
            <person name="Venter J.C."/>
            <person name="Vicario S."/>
            <person name="Vieira F.G."/>
            <person name="Vilella A.J."/>
            <person name="Villasante A."/>
            <person name="Walenz B."/>
            <person name="Wang J."/>
            <person name="Wasserman M."/>
            <person name="Watts T."/>
            <person name="Wilson D."/>
            <person name="Wilson R.K."/>
            <person name="Wing R.A."/>
            <person name="Wolfner M.F."/>
            <person name="Wong A."/>
            <person name="Wong G.K."/>
            <person name="Wu C.I."/>
            <person name="Wu G."/>
            <person name="Yamamoto D."/>
            <person name="Yang H.P."/>
            <person name="Yang S.P."/>
            <person name="Yorke J.A."/>
            <person name="Yoshida K."/>
            <person name="Zdobnov E."/>
            <person name="Zhang P."/>
            <person name="Zhang Y."/>
            <person name="Zimin A.V."/>
            <person name="Baldwin J."/>
            <person name="Abdouelleil A."/>
            <person name="Abdulkadir J."/>
            <person name="Abebe A."/>
            <person name="Abera B."/>
            <person name="Abreu J."/>
            <person name="Acer S.C."/>
            <person name="Aftuck L."/>
            <person name="Alexander A."/>
            <person name="An P."/>
            <person name="Anderson E."/>
            <person name="Anderson S."/>
            <person name="Arachi H."/>
            <person name="Azer M."/>
            <person name="Bachantsang P."/>
            <person name="Barry A."/>
            <person name="Bayul T."/>
            <person name="Berlin A."/>
            <person name="Bessette D."/>
            <person name="Bloom T."/>
            <person name="Blye J."/>
            <person name="Boguslavskiy L."/>
            <person name="Bonnet C."/>
            <person name="Boukhgalter B."/>
            <person name="Bourzgui I."/>
            <person name="Brown A."/>
            <person name="Cahill P."/>
            <person name="Channer S."/>
            <person name="Cheshatsang Y."/>
            <person name="Chuda L."/>
            <person name="Citroen M."/>
            <person name="Collymore A."/>
            <person name="Cooke P."/>
            <person name="Costello M."/>
            <person name="D'Aco K."/>
            <person name="Daza R."/>
            <person name="De Haan G."/>
            <person name="DeGray S."/>
            <person name="DeMaso C."/>
            <person name="Dhargay N."/>
            <person name="Dooley K."/>
            <person name="Dooley E."/>
            <person name="Doricent M."/>
            <person name="Dorje P."/>
            <person name="Dorjee K."/>
            <person name="Dupes A."/>
            <person name="Elong R."/>
            <person name="Falk J."/>
            <person name="Farina A."/>
            <person name="Faro S."/>
            <person name="Ferguson D."/>
            <person name="Fisher S."/>
            <person name="Foley C.D."/>
            <person name="Franke A."/>
            <person name="Friedrich D."/>
            <person name="Gadbois L."/>
            <person name="Gearin G."/>
            <person name="Gearin C.R."/>
            <person name="Giannoukos G."/>
            <person name="Goode T."/>
            <person name="Graham J."/>
            <person name="Grandbois E."/>
            <person name="Grewal S."/>
            <person name="Gyaltsen K."/>
            <person name="Hafez N."/>
            <person name="Hagos B."/>
            <person name="Hall J."/>
            <person name="Henson C."/>
            <person name="Hollinger A."/>
            <person name="Honan T."/>
            <person name="Huard M.D."/>
            <person name="Hughes L."/>
            <person name="Hurhula B."/>
            <person name="Husby M.E."/>
            <person name="Kamat A."/>
            <person name="Kanga B."/>
            <person name="Kashin S."/>
            <person name="Khazanovich D."/>
            <person name="Kisner P."/>
            <person name="Lance K."/>
            <person name="Lara M."/>
            <person name="Lee W."/>
            <person name="Lennon N."/>
            <person name="Letendre F."/>
            <person name="LeVine R."/>
            <person name="Lipovsky A."/>
            <person name="Liu X."/>
            <person name="Liu J."/>
            <person name="Liu S."/>
            <person name="Lokyitsang T."/>
            <person name="Lokyitsang Y."/>
            <person name="Lubonja R."/>
            <person name="Lui A."/>
            <person name="MacDonald P."/>
            <person name="Magnisalis V."/>
            <person name="Maru K."/>
            <person name="Matthews C."/>
            <person name="McCusker W."/>
            <person name="McDonough S."/>
            <person name="Mehta T."/>
            <person name="Meldrim J."/>
            <person name="Meneus L."/>
            <person name="Mihai O."/>
            <person name="Mihalev A."/>
            <person name="Mihova T."/>
            <person name="Mittelman R."/>
            <person name="Mlenga V."/>
            <person name="Montmayeur A."/>
            <person name="Mulrain L."/>
            <person name="Navidi A."/>
            <person name="Naylor J."/>
            <person name="Negash T."/>
            <person name="Nguyen T."/>
            <person name="Nguyen N."/>
            <person name="Nicol R."/>
            <person name="Norbu C."/>
            <person name="Norbu N."/>
            <person name="Novod N."/>
            <person name="O'Neill B."/>
            <person name="Osman S."/>
            <person name="Markiewicz E."/>
            <person name="Oyono O.L."/>
            <person name="Patti C."/>
            <person name="Phunkhang P."/>
            <person name="Pierre F."/>
            <person name="Priest M."/>
            <person name="Raghuraman S."/>
            <person name="Rege F."/>
            <person name="Reyes R."/>
            <person name="Rise C."/>
            <person name="Rogov P."/>
            <person name="Ross K."/>
            <person name="Ryan E."/>
            <person name="Settipalli S."/>
            <person name="Shea T."/>
            <person name="Sherpa N."/>
            <person name="Shi L."/>
            <person name="Shih D."/>
            <person name="Sparrow T."/>
            <person name="Spaulding J."/>
            <person name="Stalker J."/>
            <person name="Stange-Thomann N."/>
            <person name="Stavropoulos S."/>
            <person name="Stone C."/>
            <person name="Strader C."/>
            <person name="Tesfaye S."/>
            <person name="Thomson T."/>
            <person name="Thoulutsang Y."/>
            <person name="Thoulutsang D."/>
            <person name="Topham K."/>
            <person name="Topping I."/>
            <person name="Tsamla T."/>
            <person name="Vassiliev H."/>
            <person name="Vo A."/>
            <person name="Wangchuk T."/>
            <person name="Wangdi T."/>
            <person name="Weiand M."/>
            <person name="Wilkinson J."/>
            <person name="Wilson A."/>
            <person name="Yadav S."/>
            <person name="Young G."/>
            <person name="Yu Q."/>
            <person name="Zembek L."/>
            <person name="Zhong D."/>
            <person name="Zimmer A."/>
            <person name="Zwirko Z."/>
            <person name="Jaffe D.B."/>
            <person name="Alvarez P."/>
            <person name="Brockman W."/>
            <person name="Butler J."/>
            <person name="Chin C."/>
            <person name="Gnerre S."/>
            <person name="Grabherr M."/>
            <person name="Kleber M."/>
            <person name="Mauceli E."/>
            <person name="MacCallum I."/>
        </authorList>
    </citation>
    <scope>NUCLEOTIDE SEQUENCE [LARGE SCALE GENOMIC DNA]</scope>
    <source>
        <strain evidence="12">white501</strain>
    </source>
</reference>
<evidence type="ECO:0000256" key="2">
    <source>
        <dbReference type="ARBA" id="ARBA00022598"/>
    </source>
</evidence>
<accession>B4QF82</accession>
<dbReference type="InterPro" id="IPR005481">
    <property type="entry name" value="BC-like_N"/>
</dbReference>
<evidence type="ECO:0000259" key="10">
    <source>
        <dbReference type="PROSITE" id="PS50979"/>
    </source>
</evidence>
<dbReference type="Gene3D" id="3.40.50.20">
    <property type="match status" value="1"/>
</dbReference>
<dbReference type="InterPro" id="IPR011761">
    <property type="entry name" value="ATP-grasp"/>
</dbReference>
<evidence type="ECO:0000256" key="3">
    <source>
        <dbReference type="ARBA" id="ARBA00022741"/>
    </source>
</evidence>
<keyword evidence="4 6" id="KW-0067">ATP-binding</keyword>
<dbReference type="GO" id="GO:0071329">
    <property type="term" value="P:cellular response to sucrose stimulus"/>
    <property type="evidence" value="ECO:0007669"/>
    <property type="project" value="EnsemblMetazoa"/>
</dbReference>
<dbReference type="Pfam" id="PF02786">
    <property type="entry name" value="CPSase_L_D2"/>
    <property type="match status" value="2"/>
</dbReference>
<dbReference type="GO" id="GO:0006633">
    <property type="term" value="P:fatty acid biosynthetic process"/>
    <property type="evidence" value="ECO:0007669"/>
    <property type="project" value="TreeGrafter"/>
</dbReference>
<keyword evidence="12" id="KW-1185">Reference proteome</keyword>
<dbReference type="InterPro" id="IPR029045">
    <property type="entry name" value="ClpP/crotonase-like_dom_sf"/>
</dbReference>
<dbReference type="EMBL" id="CM000362">
    <property type="protein sequence ID" value="EDX06111.1"/>
    <property type="molecule type" value="Genomic_DNA"/>
</dbReference>
<feature type="compositionally biased region" description="Low complexity" evidence="7">
    <location>
        <begin position="33"/>
        <end position="72"/>
    </location>
</feature>
<dbReference type="SUPFAM" id="SSF56059">
    <property type="entry name" value="Glutathione synthetase ATP-binding domain-like"/>
    <property type="match status" value="2"/>
</dbReference>
<dbReference type="GO" id="GO:0005739">
    <property type="term" value="C:mitochondrion"/>
    <property type="evidence" value="ECO:0007669"/>
    <property type="project" value="TreeGrafter"/>
</dbReference>
<dbReference type="InterPro" id="IPR013815">
    <property type="entry name" value="ATP_grasp_subdomain_1"/>
</dbReference>
<dbReference type="Gene3D" id="3.30.1490.20">
    <property type="entry name" value="ATP-grasp fold, A domain"/>
    <property type="match status" value="2"/>
</dbReference>
<dbReference type="PROSITE" id="PS00867">
    <property type="entry name" value="CPSASE_2"/>
    <property type="match status" value="2"/>
</dbReference>
<dbReference type="InterPro" id="IPR016185">
    <property type="entry name" value="PreATP-grasp_dom_sf"/>
</dbReference>
<dbReference type="AlphaFoldDB" id="B4QF82"/>
<dbReference type="OrthoDB" id="14612at2759"/>
<feature type="region of interest" description="Disordered" evidence="7">
    <location>
        <begin position="30"/>
        <end position="86"/>
    </location>
</feature>
<dbReference type="GO" id="GO:0019432">
    <property type="term" value="P:triglyceride biosynthetic process"/>
    <property type="evidence" value="ECO:0007669"/>
    <property type="project" value="EnsemblMetazoa"/>
</dbReference>
<dbReference type="SUPFAM" id="SSF52096">
    <property type="entry name" value="ClpP/crotonase"/>
    <property type="match status" value="1"/>
</dbReference>
<dbReference type="GO" id="GO:0005524">
    <property type="term" value="F:ATP binding"/>
    <property type="evidence" value="ECO:0007669"/>
    <property type="project" value="UniProtKB-UniRule"/>
</dbReference>
<dbReference type="Proteomes" id="UP000000304">
    <property type="component" value="Chromosome 2R"/>
</dbReference>
<evidence type="ECO:0000256" key="5">
    <source>
        <dbReference type="ARBA" id="ARBA00023267"/>
    </source>
</evidence>
<feature type="signal peptide" evidence="8">
    <location>
        <begin position="1"/>
        <end position="24"/>
    </location>
</feature>
<feature type="domain" description="Biotin carboxylation" evidence="10">
    <location>
        <begin position="257"/>
        <end position="975"/>
    </location>
</feature>
<dbReference type="Gene3D" id="3.90.1770.10">
    <property type="entry name" value="PreATP-grasp domain"/>
    <property type="match status" value="1"/>
</dbReference>
<evidence type="ECO:0000256" key="8">
    <source>
        <dbReference type="SAM" id="SignalP"/>
    </source>
</evidence>
<feature type="compositionally biased region" description="Polar residues" evidence="7">
    <location>
        <begin position="202"/>
        <end position="212"/>
    </location>
</feature>
<feature type="domain" description="ATP-grasp" evidence="9">
    <location>
        <begin position="406"/>
        <end position="601"/>
    </location>
</feature>
<dbReference type="FunFam" id="3.40.50.20:FF:000005">
    <property type="entry name" value="acetyl-CoA carboxylase isoform X2"/>
    <property type="match status" value="1"/>
</dbReference>
<keyword evidence="3 6" id="KW-0547">Nucleotide-binding</keyword>
<dbReference type="InterPro" id="IPR011764">
    <property type="entry name" value="Biotin_carboxylation_dom"/>
</dbReference>
<name>B4QF82_DROSI</name>
<dbReference type="PANTHER" id="PTHR45728:SF3">
    <property type="entry name" value="ACETYL-COA CARBOXYLASE"/>
    <property type="match status" value="1"/>
</dbReference>
<dbReference type="InterPro" id="IPR005479">
    <property type="entry name" value="CPAse_ATP-bd"/>
</dbReference>
<dbReference type="Pfam" id="PF01039">
    <property type="entry name" value="Carboxyl_trans"/>
    <property type="match status" value="1"/>
</dbReference>
<keyword evidence="2" id="KW-0436">Ligase</keyword>
<sequence>MLITILGTLAAFLAFLLTLIFGRGQKRSTPVQSSAATSATTATTGDSDNGNTNHNSSVIAATATATTTSSKPPIAPAAPPSAVKAGDKRFPKACIKKVQFSSESLRSDVEELCDQLKDSALSNLNNDNIRIACHQNNNNSSINKNQNNNSIDISINKMSETNESNDTAAQTAEGDRPSFLVGDEIDERAAEAGEACDEFPQKMQSDVRQNGDISERRKRLRPSMSRGTGLGQDRHQDRDFHIATTEEFVKRFGGTRVINKVLIANNGIAAVKCMRSIRRWAYEMFKNERAIRFVVMVTPEDLKANAEYIKMADHYVPVPGGSNNNNYANVELIVDIALRTQVQAVWAGWGHASENPKLPELLHKEGLVFLGPPERAMWALGDKVASSIVAQTAEIPTLPWSGSDLKAQYSGKKIKISSELFARGCVTNVEQGLAAVNKIGFPVMIKASEGGGGKGIRRVDTTEEFPALFRQVQAEVPGSPIFVMKLARGARHLEVQLLADQYGNAISLFGRDCSIQRRHQKIIEEAPAIVAQPEVFEDMEKAAVRLAKMVGYVSAGTVEYLYDPEGRYFFLELNPRLQVEHPCTEMVADVNLPAAQLQIGMGIPLYRLKDIRLLYGFPVMIKASEGGGGKGIRRVDTTEEFPALFRQVQAEVPGSPIFVMKLARGARHLEVQLLADQYGNAISLFGRDCSIQRRHQKIIEEAPAIVAQPEVFEDMEKAAVRLAKMVGYVSAGTVEYLYDPEGRYFFLELNPRLQVEHPCTEMVADVNLPALKKELDEANASGDKVRAAQVDEKIKARIAVLMHVYHTVAVHFADLHDTPERMLEKECISEIVPWRDSRRWLYWRLRRLLLEDAYIKKILRAQDNLSVGQAKQMLRRWLVEEKGATEAYLWDKNEEMVSWYEEQINAESIVSRNVNSVRRDAIISTISKMLEDCPDVALDAVVGLCQGLTPVNRGVVVRTLAQMQLNEETSNSNQG</sequence>
<dbReference type="InterPro" id="IPR034733">
    <property type="entry name" value="AcCoA_carboxyl_beta"/>
</dbReference>
<dbReference type="SUPFAM" id="SSF52440">
    <property type="entry name" value="PreATP-grasp domain"/>
    <property type="match status" value="1"/>
</dbReference>
<dbReference type="STRING" id="7240.B4QF82"/>
<dbReference type="HOGENOM" id="CLU_304681_0_0_1"/>
<dbReference type="FunFam" id="3.30.1490.20:FF:000003">
    <property type="entry name" value="acetyl-CoA carboxylase isoform X1"/>
    <property type="match status" value="2"/>
</dbReference>
<evidence type="ECO:0000256" key="6">
    <source>
        <dbReference type="PROSITE-ProRule" id="PRU00409"/>
    </source>
</evidence>
<protein>
    <submittedName>
        <fullName evidence="11">GD10202</fullName>
    </submittedName>
</protein>
<proteinExistence type="predicted"/>
<feature type="chain" id="PRO_5002820225" evidence="8">
    <location>
        <begin position="25"/>
        <end position="975"/>
    </location>
</feature>
<evidence type="ECO:0000313" key="12">
    <source>
        <dbReference type="Proteomes" id="UP000000304"/>
    </source>
</evidence>
<dbReference type="PROSITE" id="PS00866">
    <property type="entry name" value="CPSASE_1"/>
    <property type="match status" value="2"/>
</dbReference>
<dbReference type="InterPro" id="IPR049076">
    <property type="entry name" value="ACCA"/>
</dbReference>
<evidence type="ECO:0000256" key="4">
    <source>
        <dbReference type="ARBA" id="ARBA00022840"/>
    </source>
</evidence>
<organism evidence="11 12">
    <name type="scientific">Drosophila simulans</name>
    <name type="common">Fruit fly</name>
    <dbReference type="NCBI Taxonomy" id="7240"/>
    <lineage>
        <taxon>Eukaryota</taxon>
        <taxon>Metazoa</taxon>
        <taxon>Ecdysozoa</taxon>
        <taxon>Arthropoda</taxon>
        <taxon>Hexapoda</taxon>
        <taxon>Insecta</taxon>
        <taxon>Pterygota</taxon>
        <taxon>Neoptera</taxon>
        <taxon>Endopterygota</taxon>
        <taxon>Diptera</taxon>
        <taxon>Brachycera</taxon>
        <taxon>Muscomorpha</taxon>
        <taxon>Ephydroidea</taxon>
        <taxon>Drosophilidae</taxon>
        <taxon>Drosophila</taxon>
        <taxon>Sophophora</taxon>
    </lineage>
</organism>
<feature type="domain" description="ATP-grasp" evidence="9">
    <location>
        <begin position="593"/>
        <end position="777"/>
    </location>
</feature>
<dbReference type="FunFam" id="3.90.1770.10:FF:000001">
    <property type="entry name" value="acetyl-CoA carboxylase 1"/>
    <property type="match status" value="1"/>
</dbReference>